<organism evidence="1 2">
    <name type="scientific">Brevundimonas diminuta</name>
    <name type="common">Pseudomonas diminuta</name>
    <dbReference type="NCBI Taxonomy" id="293"/>
    <lineage>
        <taxon>Bacteria</taxon>
        <taxon>Pseudomonadati</taxon>
        <taxon>Pseudomonadota</taxon>
        <taxon>Alphaproteobacteria</taxon>
        <taxon>Caulobacterales</taxon>
        <taxon>Caulobacteraceae</taxon>
        <taxon>Brevundimonas</taxon>
    </lineage>
</organism>
<name>A0A1Z3LVM9_BREDI</name>
<protein>
    <recommendedName>
        <fullName evidence="3">PilZ domain-containing protein</fullName>
    </recommendedName>
</protein>
<sequence>MSFPVARPDRRILARRRCAEQCVIEYGQGETAPGVLRQLDLHGARVRLLQRGAALSGDVRILTQAGDEVFGATAWRIGDVVGVRRHSRSEARIRALGER</sequence>
<evidence type="ECO:0000313" key="2">
    <source>
        <dbReference type="Proteomes" id="UP000197024"/>
    </source>
</evidence>
<evidence type="ECO:0000313" key="1">
    <source>
        <dbReference type="EMBL" id="ASD26268.1"/>
    </source>
</evidence>
<dbReference type="RefSeq" id="WP_088410297.1">
    <property type="nucleotide sequence ID" value="NZ_CP021995.1"/>
</dbReference>
<dbReference type="Proteomes" id="UP000197024">
    <property type="component" value="Chromosome"/>
</dbReference>
<proteinExistence type="predicted"/>
<dbReference type="AlphaFoldDB" id="A0A1Z3LVM9"/>
<reference evidence="1 2" key="2">
    <citation type="submission" date="2017-06" db="EMBL/GenBank/DDBJ databases">
        <authorList>
            <person name="Kim H.J."/>
            <person name="Triplett B.A."/>
        </authorList>
    </citation>
    <scope>NUCLEOTIDE SEQUENCE [LARGE SCALE GENOMIC DNA]</scope>
    <source>
        <strain evidence="1 2">BZC3</strain>
    </source>
</reference>
<gene>
    <name evidence="1" type="ORF">CD943_04790</name>
</gene>
<dbReference type="EMBL" id="CP021995">
    <property type="protein sequence ID" value="ASD26268.1"/>
    <property type="molecule type" value="Genomic_DNA"/>
</dbReference>
<reference evidence="1 2" key="1">
    <citation type="submission" date="2017-06" db="EMBL/GenBank/DDBJ databases">
        <title>Biodegradation of gentamicin by bacterial consortia AMQD4 in synthetic medium and raw gentamicin sewage.</title>
        <authorList>
            <person name="Chang H."/>
            <person name="Feng Y."/>
            <person name="Li Z."/>
            <person name="Xue J."/>
            <person name="Cheng D."/>
        </authorList>
    </citation>
    <scope>NUCLEOTIDE SEQUENCE [LARGE SCALE GENOMIC DNA]</scope>
    <source>
        <strain evidence="1 2">BZC3</strain>
    </source>
</reference>
<evidence type="ECO:0008006" key="3">
    <source>
        <dbReference type="Google" id="ProtNLM"/>
    </source>
</evidence>
<accession>A0A1Z3LVM9</accession>